<accession>A0A327RKV4</accession>
<name>A0A327RKV4_9FLAO</name>
<dbReference type="Proteomes" id="UP000248987">
    <property type="component" value="Unassembled WGS sequence"/>
</dbReference>
<comment type="caution">
    <text evidence="1">The sequence shown here is derived from an EMBL/GenBank/DDBJ whole genome shotgun (WGS) entry which is preliminary data.</text>
</comment>
<protein>
    <submittedName>
        <fullName evidence="1">Uncharacterized protein</fullName>
    </submittedName>
</protein>
<dbReference type="AlphaFoldDB" id="A0A327RKV4"/>
<evidence type="ECO:0000313" key="2">
    <source>
        <dbReference type="Proteomes" id="UP000248987"/>
    </source>
</evidence>
<gene>
    <name evidence="1" type="ORF">LX77_03872</name>
</gene>
<sequence>MLCTFINYAQKKNGTVYEEHPAIDVVNEFVKASVAGDQTKMVSY</sequence>
<reference evidence="1 2" key="1">
    <citation type="submission" date="2018-06" db="EMBL/GenBank/DDBJ databases">
        <title>Genomic Encyclopedia of Archaeal and Bacterial Type Strains, Phase II (KMG-II): from individual species to whole genera.</title>
        <authorList>
            <person name="Goeker M."/>
        </authorList>
    </citation>
    <scope>NUCLEOTIDE SEQUENCE [LARGE SCALE GENOMIC DNA]</scope>
    <source>
        <strain evidence="1 2">DSM 12408</strain>
    </source>
</reference>
<dbReference type="EMBL" id="QLLQ01000035">
    <property type="protein sequence ID" value="RAJ17529.1"/>
    <property type="molecule type" value="Genomic_DNA"/>
</dbReference>
<proteinExistence type="predicted"/>
<keyword evidence="2" id="KW-1185">Reference proteome</keyword>
<evidence type="ECO:0000313" key="1">
    <source>
        <dbReference type="EMBL" id="RAJ17529.1"/>
    </source>
</evidence>
<organism evidence="1 2">
    <name type="scientific">Gelidibacter algens</name>
    <dbReference type="NCBI Taxonomy" id="49280"/>
    <lineage>
        <taxon>Bacteria</taxon>
        <taxon>Pseudomonadati</taxon>
        <taxon>Bacteroidota</taxon>
        <taxon>Flavobacteriia</taxon>
        <taxon>Flavobacteriales</taxon>
        <taxon>Flavobacteriaceae</taxon>
        <taxon>Gelidibacter</taxon>
    </lineage>
</organism>